<gene>
    <name evidence="4" type="ORF">AMELA_G00278550</name>
</gene>
<reference evidence="4 5" key="1">
    <citation type="submission" date="2020-02" db="EMBL/GenBank/DDBJ databases">
        <title>A chromosome-scale genome assembly of the black bullhead catfish (Ameiurus melas).</title>
        <authorList>
            <person name="Wen M."/>
            <person name="Zham M."/>
            <person name="Cabau C."/>
            <person name="Klopp C."/>
            <person name="Donnadieu C."/>
            <person name="Roques C."/>
            <person name="Bouchez O."/>
            <person name="Lampietro C."/>
            <person name="Jouanno E."/>
            <person name="Herpin A."/>
            <person name="Louis A."/>
            <person name="Berthelot C."/>
            <person name="Parey E."/>
            <person name="Roest-Crollius H."/>
            <person name="Braasch I."/>
            <person name="Postlethwait J."/>
            <person name="Robinson-Rechavi M."/>
            <person name="Echchiki A."/>
            <person name="Begum T."/>
            <person name="Montfort J."/>
            <person name="Schartl M."/>
            <person name="Bobe J."/>
            <person name="Guiguen Y."/>
        </authorList>
    </citation>
    <scope>NUCLEOTIDE SEQUENCE [LARGE SCALE GENOMIC DNA]</scope>
    <source>
        <strain evidence="4">M_S1</strain>
        <tissue evidence="4">Blood</tissue>
    </source>
</reference>
<evidence type="ECO:0000256" key="3">
    <source>
        <dbReference type="SAM" id="MobiDB-lite"/>
    </source>
</evidence>
<proteinExistence type="inferred from homology"/>
<feature type="region of interest" description="Disordered" evidence="3">
    <location>
        <begin position="1"/>
        <end position="31"/>
    </location>
</feature>
<evidence type="ECO:0000313" key="5">
    <source>
        <dbReference type="Proteomes" id="UP000593565"/>
    </source>
</evidence>
<sequence length="325" mass="36414">MSLDWRRKPEYPEETPEARGEHANSTNTVRKWDSKPQLRSLALERGDSAWAALCVITELLQQYGQGGACREDPEYFSYQNTFLLADRQEAWVLETAGKLWAAQKITEGVKNISNQLTIGTEISAEHPDLRSSAQSQGWWNGEDEFSFTAAFSPDDPPARMELAKRRYKGGTALLQEHDGSVTAEVMMSILRDKPSGICMDSAGFRTTGSMVSILPRDPSMPCVHFFTATPDPSRSVFKPFIFSESIRPVTMVMSPQYGSDDPVKTLPRFQRQVDRKHELYQAHQAAVEANPDGVSLQETMRFLESQDKVLPVRQSSCRVNVASAC</sequence>
<dbReference type="PANTHER" id="PTHR12994">
    <property type="entry name" value="SECERNIN"/>
    <property type="match status" value="1"/>
</dbReference>
<dbReference type="GO" id="GO:0070004">
    <property type="term" value="F:cysteine-type exopeptidase activity"/>
    <property type="evidence" value="ECO:0007669"/>
    <property type="project" value="InterPro"/>
</dbReference>
<dbReference type="PANTHER" id="PTHR12994:SF16">
    <property type="entry name" value="SECERNIN-2"/>
    <property type="match status" value="1"/>
</dbReference>
<organism evidence="4 5">
    <name type="scientific">Ameiurus melas</name>
    <name type="common">Black bullhead</name>
    <name type="synonym">Silurus melas</name>
    <dbReference type="NCBI Taxonomy" id="219545"/>
    <lineage>
        <taxon>Eukaryota</taxon>
        <taxon>Metazoa</taxon>
        <taxon>Chordata</taxon>
        <taxon>Craniata</taxon>
        <taxon>Vertebrata</taxon>
        <taxon>Euteleostomi</taxon>
        <taxon>Actinopterygii</taxon>
        <taxon>Neopterygii</taxon>
        <taxon>Teleostei</taxon>
        <taxon>Ostariophysi</taxon>
        <taxon>Siluriformes</taxon>
        <taxon>Ictaluridae</taxon>
        <taxon>Ameiurus</taxon>
    </lineage>
</organism>
<name>A0A7J5ZK51_AMEME</name>
<comment type="caution">
    <text evidence="4">The sequence shown here is derived from an EMBL/GenBank/DDBJ whole genome shotgun (WGS) entry which is preliminary data.</text>
</comment>
<dbReference type="Gene3D" id="3.60.60.10">
    <property type="entry name" value="Penicillin V Acylase, Chain A"/>
    <property type="match status" value="1"/>
</dbReference>
<feature type="compositionally biased region" description="Basic and acidic residues" evidence="3">
    <location>
        <begin position="1"/>
        <end position="22"/>
    </location>
</feature>
<comment type="similarity">
    <text evidence="1">Belongs to the peptidase C69 family. Secernin subfamily.</text>
</comment>
<dbReference type="Pfam" id="PF03577">
    <property type="entry name" value="Peptidase_C69"/>
    <property type="match status" value="1"/>
</dbReference>
<evidence type="ECO:0000313" key="4">
    <source>
        <dbReference type="EMBL" id="KAF4070883.1"/>
    </source>
</evidence>
<protein>
    <recommendedName>
        <fullName evidence="2">Secernin-2</fullName>
    </recommendedName>
</protein>
<dbReference type="InterPro" id="IPR005322">
    <property type="entry name" value="Peptidase_C69"/>
</dbReference>
<dbReference type="Proteomes" id="UP000593565">
    <property type="component" value="Unassembled WGS sequence"/>
</dbReference>
<evidence type="ECO:0000256" key="2">
    <source>
        <dbReference type="ARBA" id="ARBA00040986"/>
    </source>
</evidence>
<dbReference type="GO" id="GO:0006508">
    <property type="term" value="P:proteolysis"/>
    <property type="evidence" value="ECO:0007669"/>
    <property type="project" value="InterPro"/>
</dbReference>
<dbReference type="EMBL" id="JAAGNN010000028">
    <property type="protein sequence ID" value="KAF4070883.1"/>
    <property type="molecule type" value="Genomic_DNA"/>
</dbReference>
<dbReference type="GO" id="GO:0016805">
    <property type="term" value="F:dipeptidase activity"/>
    <property type="evidence" value="ECO:0007669"/>
    <property type="project" value="InterPro"/>
</dbReference>
<evidence type="ECO:0000256" key="1">
    <source>
        <dbReference type="ARBA" id="ARBA00005705"/>
    </source>
</evidence>
<keyword evidence="5" id="KW-1185">Reference proteome</keyword>
<dbReference type="AlphaFoldDB" id="A0A7J5ZK51"/>
<accession>A0A7J5ZK51</accession>